<dbReference type="Gene3D" id="3.40.50.880">
    <property type="match status" value="1"/>
</dbReference>
<protein>
    <submittedName>
        <fullName evidence="4">Helix-turn-helix domain-containing protein</fullName>
    </submittedName>
</protein>
<evidence type="ECO:0000259" key="3">
    <source>
        <dbReference type="PROSITE" id="PS01124"/>
    </source>
</evidence>
<dbReference type="InterPro" id="IPR002818">
    <property type="entry name" value="DJ-1/PfpI"/>
</dbReference>
<dbReference type="InterPro" id="IPR018060">
    <property type="entry name" value="HTH_AraC"/>
</dbReference>
<dbReference type="SUPFAM" id="SSF46689">
    <property type="entry name" value="Homeodomain-like"/>
    <property type="match status" value="2"/>
</dbReference>
<dbReference type="GO" id="GO:0043565">
    <property type="term" value="F:sequence-specific DNA binding"/>
    <property type="evidence" value="ECO:0007669"/>
    <property type="project" value="InterPro"/>
</dbReference>
<evidence type="ECO:0000256" key="1">
    <source>
        <dbReference type="ARBA" id="ARBA00023015"/>
    </source>
</evidence>
<dbReference type="RefSeq" id="WP_123233329.1">
    <property type="nucleotide sequence ID" value="NZ_RJSG01000002.1"/>
</dbReference>
<evidence type="ECO:0000256" key="2">
    <source>
        <dbReference type="ARBA" id="ARBA00023163"/>
    </source>
</evidence>
<dbReference type="Gene3D" id="1.10.10.60">
    <property type="entry name" value="Homeodomain-like"/>
    <property type="match status" value="1"/>
</dbReference>
<dbReference type="InterPro" id="IPR052158">
    <property type="entry name" value="INH-QAR"/>
</dbReference>
<dbReference type="OrthoDB" id="3992151at2"/>
<keyword evidence="2" id="KW-0804">Transcription</keyword>
<dbReference type="PANTHER" id="PTHR43130">
    <property type="entry name" value="ARAC-FAMILY TRANSCRIPTIONAL REGULATOR"/>
    <property type="match status" value="1"/>
</dbReference>
<dbReference type="Pfam" id="PF01965">
    <property type="entry name" value="DJ-1_PfpI"/>
    <property type="match status" value="1"/>
</dbReference>
<name>A0A3N0DT52_9ACTN</name>
<dbReference type="InterPro" id="IPR029062">
    <property type="entry name" value="Class_I_gatase-like"/>
</dbReference>
<organism evidence="4 5">
    <name type="scientific">Nocardioides marmorisolisilvae</name>
    <dbReference type="NCBI Taxonomy" id="1542737"/>
    <lineage>
        <taxon>Bacteria</taxon>
        <taxon>Bacillati</taxon>
        <taxon>Actinomycetota</taxon>
        <taxon>Actinomycetes</taxon>
        <taxon>Propionibacteriales</taxon>
        <taxon>Nocardioidaceae</taxon>
        <taxon>Nocardioides</taxon>
    </lineage>
</organism>
<dbReference type="EMBL" id="RJSG01000002">
    <property type="protein sequence ID" value="RNL78827.1"/>
    <property type="molecule type" value="Genomic_DNA"/>
</dbReference>
<dbReference type="SUPFAM" id="SSF52317">
    <property type="entry name" value="Class I glutamine amidotransferase-like"/>
    <property type="match status" value="1"/>
</dbReference>
<accession>A0A3N0DT52</accession>
<dbReference type="InterPro" id="IPR009057">
    <property type="entry name" value="Homeodomain-like_sf"/>
</dbReference>
<dbReference type="Pfam" id="PF12833">
    <property type="entry name" value="HTH_18"/>
    <property type="match status" value="1"/>
</dbReference>
<dbReference type="CDD" id="cd03137">
    <property type="entry name" value="GATase1_AraC_1"/>
    <property type="match status" value="1"/>
</dbReference>
<dbReference type="SMART" id="SM00342">
    <property type="entry name" value="HTH_ARAC"/>
    <property type="match status" value="1"/>
</dbReference>
<feature type="domain" description="HTH araC/xylS-type" evidence="3">
    <location>
        <begin position="224"/>
        <end position="321"/>
    </location>
</feature>
<proteinExistence type="predicted"/>
<dbReference type="GO" id="GO:0003700">
    <property type="term" value="F:DNA-binding transcription factor activity"/>
    <property type="evidence" value="ECO:0007669"/>
    <property type="project" value="InterPro"/>
</dbReference>
<evidence type="ECO:0000313" key="5">
    <source>
        <dbReference type="Proteomes" id="UP000277094"/>
    </source>
</evidence>
<comment type="caution">
    <text evidence="4">The sequence shown here is derived from an EMBL/GenBank/DDBJ whole genome shotgun (WGS) entry which is preliminary data.</text>
</comment>
<dbReference type="AlphaFoldDB" id="A0A3N0DT52"/>
<sequence length="332" mass="36258">MEISTRKRPHRVACLVFDGVNTFELGTVGEVFATLHPDLVVPWWYDLTICTEDPGPVRTAAGFDIDVPAGLEAIRTADTVIVPSSVYEIERAARPAVVAELQRARDRGARIASICAGAFILAAAGLLDGLEATTHWRFADDLAERYPAVTVRPRVLYVDHGRILTSAGVAAGVDLCLHLVRRDHGPEIASRLANWMVVAAHREGGQSQFFEQPVSSAPLDDPIATSVNHARDNLAGDLSVESLARVALLSTRQFERRFNEAMEISPGRWVVRERIRASRELLAGSDVPVELIAERVGMSPAGFRANFKAEVGISPAAYRRQHQEDEQVDLAG</sequence>
<keyword evidence="1" id="KW-0805">Transcription regulation</keyword>
<evidence type="ECO:0000313" key="4">
    <source>
        <dbReference type="EMBL" id="RNL78827.1"/>
    </source>
</evidence>
<gene>
    <name evidence="4" type="ORF">EFL95_07110</name>
</gene>
<reference evidence="4 5" key="1">
    <citation type="submission" date="2018-11" db="EMBL/GenBank/DDBJ databases">
        <authorList>
            <person name="Li F."/>
        </authorList>
    </citation>
    <scope>NUCLEOTIDE SEQUENCE [LARGE SCALE GENOMIC DNA]</scope>
    <source>
        <strain evidence="4 5">KIS18-7</strain>
    </source>
</reference>
<keyword evidence="5" id="KW-1185">Reference proteome</keyword>
<dbReference type="PROSITE" id="PS01124">
    <property type="entry name" value="HTH_ARAC_FAMILY_2"/>
    <property type="match status" value="1"/>
</dbReference>
<dbReference type="PANTHER" id="PTHR43130:SF3">
    <property type="entry name" value="HTH-TYPE TRANSCRIPTIONAL REGULATOR RV1931C"/>
    <property type="match status" value="1"/>
</dbReference>
<dbReference type="Proteomes" id="UP000277094">
    <property type="component" value="Unassembled WGS sequence"/>
</dbReference>